<reference evidence="3" key="1">
    <citation type="submission" date="2015-11" db="EMBL/GenBank/DDBJ databases">
        <title>De novo transcriptome assembly of four potential Pierce s Disease insect vectors from Arizona vineyards.</title>
        <authorList>
            <person name="Tassone E.E."/>
        </authorList>
    </citation>
    <scope>NUCLEOTIDE SEQUENCE</scope>
</reference>
<proteinExistence type="predicted"/>
<dbReference type="PANTHER" id="PTHR33667:SF7">
    <property type="entry name" value="RIKEN CDNA 1810020O05 GENE"/>
    <property type="match status" value="1"/>
</dbReference>
<feature type="region of interest" description="Disordered" evidence="1">
    <location>
        <begin position="23"/>
        <end position="44"/>
    </location>
</feature>
<dbReference type="InterPro" id="IPR027876">
    <property type="entry name" value="DUF4550"/>
</dbReference>
<name>A0A1B6HQ01_9HEMI</name>
<evidence type="ECO:0000259" key="2">
    <source>
        <dbReference type="Pfam" id="PF15084"/>
    </source>
</evidence>
<dbReference type="EMBL" id="GECU01030973">
    <property type="protein sequence ID" value="JAS76733.1"/>
    <property type="molecule type" value="Transcribed_RNA"/>
</dbReference>
<evidence type="ECO:0000313" key="3">
    <source>
        <dbReference type="EMBL" id="JAS76733.1"/>
    </source>
</evidence>
<sequence>MIHFTIKFLICFTKPKGPVKRENVKKTKKIQTSNKKAKKSKSPELDEIQDNLLTEEDNRYTVKCMEKAREWCHIEYCLLEGILPKVELNIVTWGEAAKVYTEDNCRAVKTVTINDNVWVFFTVAHKILDLENDEILQFKDNPIKFKVSQEQPKMMAKAVDDWPREFHFCKIPSDPQIFCDAWFHELCQTDPPDETYTEVQKEQMENYKIMRPEKNTILSSLIVSPCEKKVKTKIYNIMKTLSLIRKSQDLPTKKGSKKEKNKMKEKKTDNKRDKSAEQDFDDKFILSLNTHPLIGGIVDVCSEKTDITSTLSYTGVLATATNILTDEQTIDFVPLIVTIQNVEELPITFIEKFKLKNIFARYELAGIMNGEETIKVPLR</sequence>
<dbReference type="PANTHER" id="PTHR33667">
    <property type="entry name" value="SI:DKEY-57N24.6"/>
    <property type="match status" value="1"/>
</dbReference>
<protein>
    <recommendedName>
        <fullName evidence="2">DUF4550 domain-containing protein</fullName>
    </recommendedName>
</protein>
<accession>A0A1B6HQ01</accession>
<gene>
    <name evidence="3" type="ORF">g.3329</name>
</gene>
<dbReference type="AlphaFoldDB" id="A0A1B6HQ01"/>
<feature type="region of interest" description="Disordered" evidence="1">
    <location>
        <begin position="249"/>
        <end position="275"/>
    </location>
</feature>
<feature type="domain" description="DUF4550" evidence="2">
    <location>
        <begin position="71"/>
        <end position="164"/>
    </location>
</feature>
<dbReference type="Pfam" id="PF15084">
    <property type="entry name" value="DUF4550"/>
    <property type="match status" value="1"/>
</dbReference>
<feature type="compositionally biased region" description="Basic and acidic residues" evidence="1">
    <location>
        <begin position="266"/>
        <end position="275"/>
    </location>
</feature>
<feature type="compositionally biased region" description="Basic residues" evidence="1">
    <location>
        <begin position="254"/>
        <end position="265"/>
    </location>
</feature>
<feature type="non-terminal residue" evidence="3">
    <location>
        <position position="379"/>
    </location>
</feature>
<organism evidence="3">
    <name type="scientific">Homalodisca liturata</name>
    <dbReference type="NCBI Taxonomy" id="320908"/>
    <lineage>
        <taxon>Eukaryota</taxon>
        <taxon>Metazoa</taxon>
        <taxon>Ecdysozoa</taxon>
        <taxon>Arthropoda</taxon>
        <taxon>Hexapoda</taxon>
        <taxon>Insecta</taxon>
        <taxon>Pterygota</taxon>
        <taxon>Neoptera</taxon>
        <taxon>Paraneoptera</taxon>
        <taxon>Hemiptera</taxon>
        <taxon>Auchenorrhyncha</taxon>
        <taxon>Membracoidea</taxon>
        <taxon>Cicadellidae</taxon>
        <taxon>Cicadellinae</taxon>
        <taxon>Proconiini</taxon>
        <taxon>Homalodisca</taxon>
    </lineage>
</organism>
<evidence type="ECO:0000256" key="1">
    <source>
        <dbReference type="SAM" id="MobiDB-lite"/>
    </source>
</evidence>